<dbReference type="EMBL" id="AZSP01000391">
    <property type="protein sequence ID" value="PVE04353.1"/>
    <property type="molecule type" value="Genomic_DNA"/>
</dbReference>
<organism evidence="1 2">
    <name type="scientific">Streptomyces scopuliridis RB72</name>
    <dbReference type="NCBI Taxonomy" id="1440053"/>
    <lineage>
        <taxon>Bacteria</taxon>
        <taxon>Bacillati</taxon>
        <taxon>Actinomycetota</taxon>
        <taxon>Actinomycetes</taxon>
        <taxon>Kitasatosporales</taxon>
        <taxon>Streptomycetaceae</taxon>
        <taxon>Streptomyces</taxon>
    </lineage>
</organism>
<gene>
    <name evidence="1" type="ORF">Y717_12535</name>
</gene>
<comment type="caution">
    <text evidence="1">The sequence shown here is derived from an EMBL/GenBank/DDBJ whole genome shotgun (WGS) entry which is preliminary data.</text>
</comment>
<name>A0A2T7SN65_9ACTN</name>
<proteinExistence type="predicted"/>
<evidence type="ECO:0000313" key="1">
    <source>
        <dbReference type="EMBL" id="PVE04353.1"/>
    </source>
</evidence>
<reference evidence="1 2" key="1">
    <citation type="submission" date="2013-12" db="EMBL/GenBank/DDBJ databases">
        <title>Annotated genome of Streptomyces scopuliridis.</title>
        <authorList>
            <person name="Olson J.B."/>
        </authorList>
    </citation>
    <scope>NUCLEOTIDE SEQUENCE [LARGE SCALE GENOMIC DNA]</scope>
    <source>
        <strain evidence="1 2">RB72</strain>
    </source>
</reference>
<sequence>MKTAAITERAIAEVGTFRTTMRELRSCSPAVEKFADEVIVHIVVCGAPKAAAETAMRNLLSEPAEVTV</sequence>
<protein>
    <submittedName>
        <fullName evidence="1">Uncharacterized protein</fullName>
    </submittedName>
</protein>
<dbReference type="AlphaFoldDB" id="A0A2T7SN65"/>
<dbReference type="Proteomes" id="UP000245992">
    <property type="component" value="Unassembled WGS sequence"/>
</dbReference>
<keyword evidence="2" id="KW-1185">Reference proteome</keyword>
<dbReference type="RefSeq" id="WP_030353285.1">
    <property type="nucleotide sequence ID" value="NZ_AZSP01000391.1"/>
</dbReference>
<evidence type="ECO:0000313" key="2">
    <source>
        <dbReference type="Proteomes" id="UP000245992"/>
    </source>
</evidence>
<dbReference type="OrthoDB" id="4281511at2"/>
<dbReference type="STRING" id="1440053.GCA_000718095_04274"/>
<accession>A0A2T7SN65</accession>